<comment type="caution">
    <text evidence="7">The sequence shown here is derived from an EMBL/GenBank/DDBJ whole genome shotgun (WGS) entry which is preliminary data.</text>
</comment>
<keyword evidence="2 4" id="KW-0863">Zinc-finger</keyword>
<proteinExistence type="predicted"/>
<feature type="region of interest" description="Disordered" evidence="5">
    <location>
        <begin position="440"/>
        <end position="461"/>
    </location>
</feature>
<accession>A0AAV2QFX3</accession>
<dbReference type="InterPro" id="IPR013083">
    <property type="entry name" value="Znf_RING/FYVE/PHD"/>
</dbReference>
<evidence type="ECO:0000313" key="7">
    <source>
        <dbReference type="EMBL" id="CAL4079009.1"/>
    </source>
</evidence>
<dbReference type="SUPFAM" id="SSF57850">
    <property type="entry name" value="RING/U-box"/>
    <property type="match status" value="1"/>
</dbReference>
<protein>
    <recommendedName>
        <fullName evidence="6">RING-type domain-containing protein</fullName>
    </recommendedName>
</protein>
<dbReference type="SMART" id="SM00184">
    <property type="entry name" value="RING"/>
    <property type="match status" value="1"/>
</dbReference>
<dbReference type="InterPro" id="IPR017907">
    <property type="entry name" value="Znf_RING_CS"/>
</dbReference>
<dbReference type="PANTHER" id="PTHR47156:SF10">
    <property type="entry name" value="E3 UBIQUITIN-PROTEIN LIGASE TRIM-21-RELATED"/>
    <property type="match status" value="1"/>
</dbReference>
<dbReference type="InterPro" id="IPR029000">
    <property type="entry name" value="Cyclophilin-like_dom_sf"/>
</dbReference>
<feature type="domain" description="RING-type" evidence="6">
    <location>
        <begin position="22"/>
        <end position="67"/>
    </location>
</feature>
<sequence>MLTIKVTMKATTKMDMDSFLECEVCFEHYDEAERRPRSLPCGHSVCHCCLVDNIATNAGYLTCPFCRISCSDTPVIAEDFPTNYTLLRISEKSLREAAVCPTASDQLKKLNSNLKRENKTTLKHIQSCHENFTFLKNYKSKLKAYKQSNEHALDELKWAFDQLTLSIEHMNAEFCQIEDVEVKGDNLREDLFNIQENLSDVTSMQSLESVCHGARKSYTATKRWAASIRKNLMDSEVIPACEKLSVSVQQRLRNLTSSSLSNTVTQDPLLSNTEDLGFVTSSPRPSRDSRNSLIITGIRENMMLNNARDILPNNTRESLSSIDTSNLILERESIENVVLSGARELIPIDSVNTVMTRDHRDGIAHVNTRISDTRDSINESREDDETVSIESISNDSTSQRVNICEEVNRERLNQVSIIENDEINQYNTSSMLMNMGDLIPGHENDSSNTQEQIQSSTILNESITSSVGDQLENQDISETLEPIDSVSRLNMSDGIDQLDSIADTTISVSPVPSLASANGEHSVNRERLVSILDEDDFDEEDILTEPEPLMWWKIESSDVSGAKPWWKDGPVSHLGSSLPAVPHLVPRWLEENRPTTRRSSEEGVSPSESEVRTLSPEVMQKNCRTYYYGATSNESNAENKSDKQDGYEILNQVLQVLAGSNGRNALWDIVVNATTRDMPVFAVRQASAGARQCANLTCYDGRLHLHALKEQDPPAHAITVPYEIVEKMSGKFLITAFLEVSWAREVRGTLYIQVRGDSRRGKGFLLLCCGKRGSSYTNMHLLRLYNHYRPGECVTTGDIENYEKNPVVLPKRLRFGTFRTAIKGGLVAGWASGEDQANPSKFCIYLRDQPGAEDAEAFGMVESGLEVLHHATSLSSISEAFVSSCGLVLSPDYT</sequence>
<keyword evidence="1" id="KW-0479">Metal-binding</keyword>
<dbReference type="PANTHER" id="PTHR47156">
    <property type="entry name" value="PROTEIN CBG20824"/>
    <property type="match status" value="1"/>
</dbReference>
<dbReference type="SUPFAM" id="SSF50891">
    <property type="entry name" value="Cyclophilin-like"/>
    <property type="match status" value="1"/>
</dbReference>
<reference evidence="7 8" key="1">
    <citation type="submission" date="2024-05" db="EMBL/GenBank/DDBJ databases">
        <authorList>
            <person name="Wallberg A."/>
        </authorList>
    </citation>
    <scope>NUCLEOTIDE SEQUENCE [LARGE SCALE GENOMIC DNA]</scope>
</reference>
<evidence type="ECO:0000256" key="4">
    <source>
        <dbReference type="PROSITE-ProRule" id="PRU00175"/>
    </source>
</evidence>
<evidence type="ECO:0000256" key="5">
    <source>
        <dbReference type="SAM" id="MobiDB-lite"/>
    </source>
</evidence>
<dbReference type="Gene3D" id="2.40.100.10">
    <property type="entry name" value="Cyclophilin-like"/>
    <property type="match status" value="1"/>
</dbReference>
<feature type="region of interest" description="Disordered" evidence="5">
    <location>
        <begin position="589"/>
        <end position="615"/>
    </location>
</feature>
<dbReference type="GO" id="GO:0008270">
    <property type="term" value="F:zinc ion binding"/>
    <property type="evidence" value="ECO:0007669"/>
    <property type="project" value="UniProtKB-KW"/>
</dbReference>
<dbReference type="InterPro" id="IPR001841">
    <property type="entry name" value="Znf_RING"/>
</dbReference>
<keyword evidence="8" id="KW-1185">Reference proteome</keyword>
<keyword evidence="3" id="KW-0862">Zinc</keyword>
<feature type="compositionally biased region" description="Basic and acidic residues" evidence="5">
    <location>
        <begin position="589"/>
        <end position="601"/>
    </location>
</feature>
<dbReference type="Proteomes" id="UP001497623">
    <property type="component" value="Unassembled WGS sequence"/>
</dbReference>
<evidence type="ECO:0000259" key="6">
    <source>
        <dbReference type="PROSITE" id="PS50089"/>
    </source>
</evidence>
<dbReference type="PROSITE" id="PS50089">
    <property type="entry name" value="ZF_RING_2"/>
    <property type="match status" value="1"/>
</dbReference>
<dbReference type="Pfam" id="PF13445">
    <property type="entry name" value="zf-RING_UBOX"/>
    <property type="match status" value="1"/>
</dbReference>
<dbReference type="PROSITE" id="PS00518">
    <property type="entry name" value="ZF_RING_1"/>
    <property type="match status" value="1"/>
</dbReference>
<organism evidence="7 8">
    <name type="scientific">Meganyctiphanes norvegica</name>
    <name type="common">Northern krill</name>
    <name type="synonym">Thysanopoda norvegica</name>
    <dbReference type="NCBI Taxonomy" id="48144"/>
    <lineage>
        <taxon>Eukaryota</taxon>
        <taxon>Metazoa</taxon>
        <taxon>Ecdysozoa</taxon>
        <taxon>Arthropoda</taxon>
        <taxon>Crustacea</taxon>
        <taxon>Multicrustacea</taxon>
        <taxon>Malacostraca</taxon>
        <taxon>Eumalacostraca</taxon>
        <taxon>Eucarida</taxon>
        <taxon>Euphausiacea</taxon>
        <taxon>Euphausiidae</taxon>
        <taxon>Meganyctiphanes</taxon>
    </lineage>
</organism>
<evidence type="ECO:0000313" key="8">
    <source>
        <dbReference type="Proteomes" id="UP001497623"/>
    </source>
</evidence>
<gene>
    <name evidence="7" type="ORF">MNOR_LOCUS10819</name>
</gene>
<dbReference type="AlphaFoldDB" id="A0AAV2QFX3"/>
<evidence type="ECO:0000256" key="2">
    <source>
        <dbReference type="ARBA" id="ARBA00022771"/>
    </source>
</evidence>
<dbReference type="InterPro" id="IPR027370">
    <property type="entry name" value="Znf-RING_euk"/>
</dbReference>
<feature type="compositionally biased region" description="Polar residues" evidence="5">
    <location>
        <begin position="446"/>
        <end position="461"/>
    </location>
</feature>
<evidence type="ECO:0000256" key="1">
    <source>
        <dbReference type="ARBA" id="ARBA00022723"/>
    </source>
</evidence>
<name>A0AAV2QFX3_MEGNR</name>
<dbReference type="EMBL" id="CAXKWB010005558">
    <property type="protein sequence ID" value="CAL4079009.1"/>
    <property type="molecule type" value="Genomic_DNA"/>
</dbReference>
<evidence type="ECO:0000256" key="3">
    <source>
        <dbReference type="ARBA" id="ARBA00022833"/>
    </source>
</evidence>
<dbReference type="Gene3D" id="3.30.40.10">
    <property type="entry name" value="Zinc/RING finger domain, C3HC4 (zinc finger)"/>
    <property type="match status" value="1"/>
</dbReference>
<dbReference type="InterPro" id="IPR052667">
    <property type="entry name" value="E3_ubiquitin-ligase_RING"/>
</dbReference>